<gene>
    <name evidence="8" type="ORF">GCM10011496_33490</name>
</gene>
<evidence type="ECO:0008006" key="10">
    <source>
        <dbReference type="Google" id="ProtNLM"/>
    </source>
</evidence>
<comment type="caution">
    <text evidence="8">The sequence shown here is derived from an EMBL/GenBank/DDBJ whole genome shotgun (WGS) entry which is preliminary data.</text>
</comment>
<dbReference type="EMBL" id="BMIG01000015">
    <property type="protein sequence ID" value="GGB09874.1"/>
    <property type="molecule type" value="Genomic_DNA"/>
</dbReference>
<feature type="transmembrane region" description="Helical" evidence="6">
    <location>
        <begin position="46"/>
        <end position="66"/>
    </location>
</feature>
<proteinExistence type="predicted"/>
<evidence type="ECO:0000256" key="5">
    <source>
        <dbReference type="ARBA" id="ARBA00023136"/>
    </source>
</evidence>
<evidence type="ECO:0000256" key="1">
    <source>
        <dbReference type="ARBA" id="ARBA00004651"/>
    </source>
</evidence>
<comment type="subcellular location">
    <subcellularLocation>
        <location evidence="1">Cell membrane</location>
        <topology evidence="1">Multi-pass membrane protein</topology>
    </subcellularLocation>
</comment>
<evidence type="ECO:0000313" key="9">
    <source>
        <dbReference type="Proteomes" id="UP000620596"/>
    </source>
</evidence>
<keyword evidence="2" id="KW-1003">Cell membrane</keyword>
<reference evidence="8" key="1">
    <citation type="journal article" date="2014" name="Int. J. Syst. Evol. Microbiol.">
        <title>Complete genome sequence of Corynebacterium casei LMG S-19264T (=DSM 44701T), isolated from a smear-ripened cheese.</title>
        <authorList>
            <consortium name="US DOE Joint Genome Institute (JGI-PGF)"/>
            <person name="Walter F."/>
            <person name="Albersmeier A."/>
            <person name="Kalinowski J."/>
            <person name="Ruckert C."/>
        </authorList>
    </citation>
    <scope>NUCLEOTIDE SEQUENCE</scope>
    <source>
        <strain evidence="8">CGMCC 1.15322</strain>
    </source>
</reference>
<evidence type="ECO:0000256" key="6">
    <source>
        <dbReference type="SAM" id="Phobius"/>
    </source>
</evidence>
<reference evidence="8" key="2">
    <citation type="submission" date="2020-09" db="EMBL/GenBank/DDBJ databases">
        <authorList>
            <person name="Sun Q."/>
            <person name="Zhou Y."/>
        </authorList>
    </citation>
    <scope>NUCLEOTIDE SEQUENCE</scope>
    <source>
        <strain evidence="8">CGMCC 1.15322</strain>
    </source>
</reference>
<keyword evidence="5 6" id="KW-0472">Membrane</keyword>
<evidence type="ECO:0000256" key="2">
    <source>
        <dbReference type="ARBA" id="ARBA00022475"/>
    </source>
</evidence>
<keyword evidence="9" id="KW-1185">Reference proteome</keyword>
<evidence type="ECO:0000313" key="8">
    <source>
        <dbReference type="EMBL" id="GGB09874.1"/>
    </source>
</evidence>
<feature type="signal peptide" evidence="7">
    <location>
        <begin position="1"/>
        <end position="22"/>
    </location>
</feature>
<feature type="transmembrane region" description="Helical" evidence="6">
    <location>
        <begin position="73"/>
        <end position="93"/>
    </location>
</feature>
<evidence type="ECO:0000256" key="7">
    <source>
        <dbReference type="SAM" id="SignalP"/>
    </source>
</evidence>
<dbReference type="RefSeq" id="WP_229676403.1">
    <property type="nucleotide sequence ID" value="NZ_BMIG01000015.1"/>
</dbReference>
<feature type="chain" id="PRO_5037387286" description="ATP synthase subunit I" evidence="7">
    <location>
        <begin position="23"/>
        <end position="166"/>
    </location>
</feature>
<dbReference type="InterPro" id="IPR005598">
    <property type="entry name" value="ATP_synth_I"/>
</dbReference>
<dbReference type="Proteomes" id="UP000620596">
    <property type="component" value="Unassembled WGS sequence"/>
</dbReference>
<keyword evidence="7" id="KW-0732">Signal</keyword>
<name>A0A916SNY2_9BURK</name>
<evidence type="ECO:0000256" key="4">
    <source>
        <dbReference type="ARBA" id="ARBA00022989"/>
    </source>
</evidence>
<feature type="transmembrane region" description="Helical" evidence="6">
    <location>
        <begin position="105"/>
        <end position="130"/>
    </location>
</feature>
<evidence type="ECO:0000256" key="3">
    <source>
        <dbReference type="ARBA" id="ARBA00022692"/>
    </source>
</evidence>
<dbReference type="Pfam" id="PF03899">
    <property type="entry name" value="ATP-synt_I"/>
    <property type="match status" value="1"/>
</dbReference>
<sequence>MIKMLGSTVHSALKMPAGAAQAADEDFKPLTREEAKKLRELSPSLSPWWIVGGQFGVGVAVALIAWALTGRSIAAWSAFYGALAVAIPGALFARGLMSQFSSINAMTAGFGFFVWEAIKIASSVGMLFAAPRLVPDLDWLAMLIGLIVTLKVYWVALLMRPERKIA</sequence>
<keyword evidence="3 6" id="KW-0812">Transmembrane</keyword>
<dbReference type="GO" id="GO:0005886">
    <property type="term" value="C:plasma membrane"/>
    <property type="evidence" value="ECO:0007669"/>
    <property type="project" value="UniProtKB-SubCell"/>
</dbReference>
<accession>A0A916SNY2</accession>
<keyword evidence="4 6" id="KW-1133">Transmembrane helix</keyword>
<protein>
    <recommendedName>
        <fullName evidence="10">ATP synthase subunit I</fullName>
    </recommendedName>
</protein>
<organism evidence="8 9">
    <name type="scientific">Polaromonas eurypsychrophila</name>
    <dbReference type="NCBI Taxonomy" id="1614635"/>
    <lineage>
        <taxon>Bacteria</taxon>
        <taxon>Pseudomonadati</taxon>
        <taxon>Pseudomonadota</taxon>
        <taxon>Betaproteobacteria</taxon>
        <taxon>Burkholderiales</taxon>
        <taxon>Comamonadaceae</taxon>
        <taxon>Polaromonas</taxon>
    </lineage>
</organism>
<dbReference type="AlphaFoldDB" id="A0A916SNY2"/>
<feature type="transmembrane region" description="Helical" evidence="6">
    <location>
        <begin position="137"/>
        <end position="156"/>
    </location>
</feature>